<dbReference type="GO" id="GO:0005524">
    <property type="term" value="F:ATP binding"/>
    <property type="evidence" value="ECO:0007669"/>
    <property type="project" value="UniProtKB-KW"/>
</dbReference>
<dbReference type="GO" id="GO:0046872">
    <property type="term" value="F:metal ion binding"/>
    <property type="evidence" value="ECO:0007669"/>
    <property type="project" value="UniProtKB-KW"/>
</dbReference>
<keyword evidence="11" id="KW-0460">Magnesium</keyword>
<dbReference type="Pfam" id="PF18072">
    <property type="entry name" value="FGAR-AT_linker"/>
    <property type="match status" value="1"/>
</dbReference>
<keyword evidence="5" id="KW-0963">Cytoplasm</keyword>
<comment type="catalytic activity">
    <reaction evidence="15">
        <text>N(2)-formyl-N(1)-(5-phospho-beta-D-ribosyl)glycinamide + L-glutamine + ATP + H2O = 2-formamido-N(1)-(5-O-phospho-beta-D-ribosyl)acetamidine + L-glutamate + ADP + phosphate + H(+)</text>
        <dbReference type="Rhea" id="RHEA:17129"/>
        <dbReference type="ChEBI" id="CHEBI:15377"/>
        <dbReference type="ChEBI" id="CHEBI:15378"/>
        <dbReference type="ChEBI" id="CHEBI:29985"/>
        <dbReference type="ChEBI" id="CHEBI:30616"/>
        <dbReference type="ChEBI" id="CHEBI:43474"/>
        <dbReference type="ChEBI" id="CHEBI:58359"/>
        <dbReference type="ChEBI" id="CHEBI:147286"/>
        <dbReference type="ChEBI" id="CHEBI:147287"/>
        <dbReference type="ChEBI" id="CHEBI:456216"/>
        <dbReference type="EC" id="6.3.5.3"/>
    </reaction>
</comment>
<gene>
    <name evidence="21" type="ORF">HYPSUDRAFT_366615</name>
</gene>
<evidence type="ECO:0000256" key="10">
    <source>
        <dbReference type="ARBA" id="ARBA00022840"/>
    </source>
</evidence>
<feature type="domain" description="Phosphoribosylformylglycinamidine synthase linker" evidence="19">
    <location>
        <begin position="40"/>
        <end position="92"/>
    </location>
</feature>
<evidence type="ECO:0000259" key="19">
    <source>
        <dbReference type="Pfam" id="PF18072"/>
    </source>
</evidence>
<dbReference type="PANTHER" id="PTHR10099">
    <property type="entry name" value="PHOSPHORIBOSYLFORMYLGLYCINAMIDINE SYNTHASE"/>
    <property type="match status" value="1"/>
</dbReference>
<evidence type="ECO:0000313" key="21">
    <source>
        <dbReference type="EMBL" id="KJA15493.1"/>
    </source>
</evidence>
<dbReference type="NCBIfam" id="TIGR01735">
    <property type="entry name" value="FGAM_synt"/>
    <property type="match status" value="1"/>
</dbReference>
<sequence>MTQVIKLTSPRESEIFVHDAAKPLRHVDLLATADAKAILVSANVELGLALAPDEINFLIDAYVSGQTAMGRNPTDAELFMFAQVNSEHCRHKIFNATWTIDDKPQTHSLFNMIRNTEKISGKGTISAYSDNAAVLEGSAAPRFSSNPSQLYRAEQEDMPILIKVETHNHPTAVSPYPGAATGSGGEIRDEGAVGRGSKPKAGLSGFTVSNLLIPGYEQPWETDFGRPNHIASALDIMIEGPLGASAFNDEFGRPALTGYFRTFSESIPLSLDGKTREVRGYHKPIMIAGGYGSVRPQFSKKRPITPGAKIVVLGGPGLLIGLGGGAASSQVSGASSAELDFASVQRDNPEMQRRCQQVIDACVSRAEGSPIESIHDVGAGGLSNALPELVHDSDLGAIFEIRDVLVADSSMSPMEIWCNESQERYVLAIAADKVDDFVQIATRERCPFSIVGVATKEEELVVTDRLFKQDVIRLKMSTLFGKAPKMSRSDKTRHIERTEFDASLASFVPNSVNITERLPVAVERVLHLPSVGSKSFLITIGDRTITGLVTRDQMVGPWQVPVADVAVTRSSYGFDVVVGEAMAMGERTPLALLSPAASARMAVAESLMNLAAAHVGDISLVKLSANWMCAASKEGEGAALYEAVQAIGMDLCPALGVGIPVGKDSMSMSMKWREDEEQKEVSSPMSVIITAFAPVKDVRNTWTPQLRTDVDEPTSLVFFDLANGKERMGGSALAQVFKEIGAVAPDVEDAAVLKAFFQGCQAVKGTNPGMVLAYHDRSDGGLFTTIIEMAFAGRVGVEISLDALHSIENPIATLFNEELGAVLQVRQSQLANFIAIFNNAGFPSTSIHVIGRVNAPSDETISIIHEAQTLYSAKRGDLQKIWSETSYRMQLLRDNSAAADEEYSLITDKSHTGLFYDLTFKPQPFIDLPTRPKVAILREQGVNGQVEMAWSFTAAGFDAIDVHMSDILSGSVSLTNFRGFAACGGFSYGDVLGAGKGWANSALLNDVARREFTDFFAREDTFVLGVCNGCQFLSHLREIIPGTADWPEFKPNRGERFEGRVSMVEVVETPVTRTSVFFSDMAGAKLPVAVAHGEGRAAFATPAQQAQLEAAGLVAVRYVDSTGTPTEVYPLNPNGSPSGITGVQTPNGRVLALMPHPERVTMLEANSWYSPSVKEAWGGTGPWFRLFQNARKWCN</sequence>
<protein>
    <recommendedName>
        <fullName evidence="17">Phosphoribosylformylglycinamidine synthase</fullName>
        <ecNumber evidence="4">6.3.5.3</ecNumber>
    </recommendedName>
    <alternativeName>
        <fullName evidence="14">Formylglycinamide ribonucleotide amidotransferase</fullName>
    </alternativeName>
    <alternativeName>
        <fullName evidence="13">Formylglycinamide ribotide amidotransferase</fullName>
    </alternativeName>
</protein>
<dbReference type="GO" id="GO:0006189">
    <property type="term" value="P:'de novo' IMP biosynthetic process"/>
    <property type="evidence" value="ECO:0007669"/>
    <property type="project" value="UniProtKB-UniPathway"/>
</dbReference>
<dbReference type="Gene3D" id="3.40.50.880">
    <property type="match status" value="1"/>
</dbReference>
<dbReference type="CDD" id="cd01740">
    <property type="entry name" value="GATase1_FGAR_AT"/>
    <property type="match status" value="1"/>
</dbReference>
<comment type="similarity">
    <text evidence="3">In the N-terminal section; belongs to the FGAMS family.</text>
</comment>
<keyword evidence="12" id="KW-0315">Glutamine amidotransferase</keyword>
<dbReference type="FunFam" id="3.30.1330.10:FF:000002">
    <property type="entry name" value="Phosphoribosylformylglycinamidine synthase"/>
    <property type="match status" value="1"/>
</dbReference>
<feature type="domain" description="PurM-like C-terminal" evidence="18">
    <location>
        <begin position="726"/>
        <end position="861"/>
    </location>
</feature>
<dbReference type="OrthoDB" id="6666987at2759"/>
<dbReference type="InterPro" id="IPR036921">
    <property type="entry name" value="PurM-like_N_sf"/>
</dbReference>
<dbReference type="PROSITE" id="PS51273">
    <property type="entry name" value="GATASE_TYPE_1"/>
    <property type="match status" value="1"/>
</dbReference>
<dbReference type="InterPro" id="IPR010918">
    <property type="entry name" value="PurM-like_C_dom"/>
</dbReference>
<evidence type="ECO:0000313" key="22">
    <source>
        <dbReference type="Proteomes" id="UP000054270"/>
    </source>
</evidence>
<dbReference type="OMA" id="LSANWMW"/>
<evidence type="ECO:0000256" key="8">
    <source>
        <dbReference type="ARBA" id="ARBA00022741"/>
    </source>
</evidence>
<keyword evidence="9" id="KW-0658">Purine biosynthesis</keyword>
<dbReference type="InterPro" id="IPR055181">
    <property type="entry name" value="FGAR-AT_PurM_N-like"/>
</dbReference>
<dbReference type="InterPro" id="IPR029062">
    <property type="entry name" value="Class_I_gatase-like"/>
</dbReference>
<evidence type="ECO:0000256" key="15">
    <source>
        <dbReference type="ARBA" id="ARBA00052585"/>
    </source>
</evidence>
<evidence type="ECO:0000256" key="1">
    <source>
        <dbReference type="ARBA" id="ARBA00004496"/>
    </source>
</evidence>
<keyword evidence="10" id="KW-0067">ATP-binding</keyword>
<comment type="function">
    <text evidence="16">Phosphoribosylformylglycinamidine synthase involved in the purines biosynthetic pathway. Catalyzes the ATP-dependent conversion of formylglycinamide ribonucleotide (FGAR) and glutamine to yield formylglycinamidine ribonucleotide (FGAM) and glutamate.</text>
</comment>
<keyword evidence="6" id="KW-0436">Ligase</keyword>
<evidence type="ECO:0000256" key="4">
    <source>
        <dbReference type="ARBA" id="ARBA00012747"/>
    </source>
</evidence>
<dbReference type="SUPFAM" id="SSF55326">
    <property type="entry name" value="PurM N-terminal domain-like"/>
    <property type="match status" value="2"/>
</dbReference>
<dbReference type="InterPro" id="IPR010073">
    <property type="entry name" value="PurL_large"/>
</dbReference>
<dbReference type="InterPro" id="IPR041609">
    <property type="entry name" value="PurL_linker"/>
</dbReference>
<evidence type="ECO:0000256" key="7">
    <source>
        <dbReference type="ARBA" id="ARBA00022723"/>
    </source>
</evidence>
<evidence type="ECO:0000256" key="13">
    <source>
        <dbReference type="ARBA" id="ARBA00029823"/>
    </source>
</evidence>
<dbReference type="HAMAP" id="MF_00419">
    <property type="entry name" value="PurL_1"/>
    <property type="match status" value="1"/>
</dbReference>
<name>A0A0D2LX83_HYPSF</name>
<dbReference type="NCBIfam" id="NF003672">
    <property type="entry name" value="PRK05297.1"/>
    <property type="match status" value="1"/>
</dbReference>
<dbReference type="SUPFAM" id="SSF52317">
    <property type="entry name" value="Class I glutamine amidotransferase-like"/>
    <property type="match status" value="1"/>
</dbReference>
<dbReference type="PANTHER" id="PTHR10099:SF1">
    <property type="entry name" value="PHOSPHORIBOSYLFORMYLGLYCINAMIDINE SYNTHASE"/>
    <property type="match status" value="1"/>
</dbReference>
<reference evidence="22" key="1">
    <citation type="submission" date="2014-04" db="EMBL/GenBank/DDBJ databases">
        <title>Evolutionary Origins and Diversification of the Mycorrhizal Mutualists.</title>
        <authorList>
            <consortium name="DOE Joint Genome Institute"/>
            <consortium name="Mycorrhizal Genomics Consortium"/>
            <person name="Kohler A."/>
            <person name="Kuo A."/>
            <person name="Nagy L.G."/>
            <person name="Floudas D."/>
            <person name="Copeland A."/>
            <person name="Barry K.W."/>
            <person name="Cichocki N."/>
            <person name="Veneault-Fourrey C."/>
            <person name="LaButti K."/>
            <person name="Lindquist E.A."/>
            <person name="Lipzen A."/>
            <person name="Lundell T."/>
            <person name="Morin E."/>
            <person name="Murat C."/>
            <person name="Riley R."/>
            <person name="Ohm R."/>
            <person name="Sun H."/>
            <person name="Tunlid A."/>
            <person name="Henrissat B."/>
            <person name="Grigoriev I.V."/>
            <person name="Hibbett D.S."/>
            <person name="Martin F."/>
        </authorList>
    </citation>
    <scope>NUCLEOTIDE SEQUENCE [LARGE SCALE GENOMIC DNA]</scope>
    <source>
        <strain evidence="22">FD-334 SS-4</strain>
    </source>
</reference>
<evidence type="ECO:0000256" key="6">
    <source>
        <dbReference type="ARBA" id="ARBA00022598"/>
    </source>
</evidence>
<dbReference type="Pfam" id="PF02769">
    <property type="entry name" value="AIRS_C"/>
    <property type="match status" value="2"/>
</dbReference>
<accession>A0A0D2LX83</accession>
<dbReference type="FunFam" id="3.40.50.880:FF:000008">
    <property type="entry name" value="Phosphoribosylformylglycinamidine synthase"/>
    <property type="match status" value="1"/>
</dbReference>
<dbReference type="GO" id="GO:0005737">
    <property type="term" value="C:cytoplasm"/>
    <property type="evidence" value="ECO:0007669"/>
    <property type="project" value="UniProtKB-SubCell"/>
</dbReference>
<organism evidence="21 22">
    <name type="scientific">Hypholoma sublateritium (strain FD-334 SS-4)</name>
    <dbReference type="NCBI Taxonomy" id="945553"/>
    <lineage>
        <taxon>Eukaryota</taxon>
        <taxon>Fungi</taxon>
        <taxon>Dikarya</taxon>
        <taxon>Basidiomycota</taxon>
        <taxon>Agaricomycotina</taxon>
        <taxon>Agaricomycetes</taxon>
        <taxon>Agaricomycetidae</taxon>
        <taxon>Agaricales</taxon>
        <taxon>Agaricineae</taxon>
        <taxon>Strophariaceae</taxon>
        <taxon>Hypholoma</taxon>
    </lineage>
</organism>
<evidence type="ECO:0000259" key="20">
    <source>
        <dbReference type="Pfam" id="PF22689"/>
    </source>
</evidence>
<evidence type="ECO:0000256" key="5">
    <source>
        <dbReference type="ARBA" id="ARBA00022490"/>
    </source>
</evidence>
<dbReference type="EMBL" id="KN817643">
    <property type="protein sequence ID" value="KJA15493.1"/>
    <property type="molecule type" value="Genomic_DNA"/>
</dbReference>
<dbReference type="EC" id="6.3.5.3" evidence="4"/>
<evidence type="ECO:0000256" key="14">
    <source>
        <dbReference type="ARBA" id="ARBA00032632"/>
    </source>
</evidence>
<dbReference type="Pfam" id="PF13507">
    <property type="entry name" value="GATase_5"/>
    <property type="match status" value="1"/>
</dbReference>
<dbReference type="Proteomes" id="UP000054270">
    <property type="component" value="Unassembled WGS sequence"/>
</dbReference>
<dbReference type="GO" id="GO:0004642">
    <property type="term" value="F:phosphoribosylformylglycinamidine synthase activity"/>
    <property type="evidence" value="ECO:0007669"/>
    <property type="project" value="UniProtKB-EC"/>
</dbReference>
<keyword evidence="8" id="KW-0547">Nucleotide-binding</keyword>
<evidence type="ECO:0000256" key="12">
    <source>
        <dbReference type="ARBA" id="ARBA00022962"/>
    </source>
</evidence>
<dbReference type="UniPathway" id="UPA00074">
    <property type="reaction ID" value="UER00128"/>
</dbReference>
<evidence type="ECO:0000259" key="18">
    <source>
        <dbReference type="Pfam" id="PF02769"/>
    </source>
</evidence>
<feature type="domain" description="PurM-like C-terminal" evidence="18">
    <location>
        <begin position="306"/>
        <end position="463"/>
    </location>
</feature>
<dbReference type="InterPro" id="IPR036676">
    <property type="entry name" value="PurM-like_C_sf"/>
</dbReference>
<dbReference type="Gene3D" id="1.10.8.750">
    <property type="entry name" value="Phosphoribosylformylglycinamidine synthase, linker domain"/>
    <property type="match status" value="1"/>
</dbReference>
<dbReference type="SMART" id="SM01211">
    <property type="entry name" value="GATase_5"/>
    <property type="match status" value="1"/>
</dbReference>
<evidence type="ECO:0000256" key="11">
    <source>
        <dbReference type="ARBA" id="ARBA00022842"/>
    </source>
</evidence>
<dbReference type="Pfam" id="PF22689">
    <property type="entry name" value="FGAR-AT_PurM_N-like"/>
    <property type="match status" value="1"/>
</dbReference>
<comment type="subcellular location">
    <subcellularLocation>
        <location evidence="1">Cytoplasm</location>
    </subcellularLocation>
</comment>
<dbReference type="SUPFAM" id="SSF109736">
    <property type="entry name" value="FGAM synthase PurL, linker domain"/>
    <property type="match status" value="1"/>
</dbReference>
<evidence type="ECO:0000256" key="2">
    <source>
        <dbReference type="ARBA" id="ARBA00004920"/>
    </source>
</evidence>
<evidence type="ECO:0000256" key="17">
    <source>
        <dbReference type="ARBA" id="ARBA00071729"/>
    </source>
</evidence>
<dbReference type="Gene3D" id="3.30.1330.10">
    <property type="entry name" value="PurM-like, N-terminal domain"/>
    <property type="match status" value="2"/>
</dbReference>
<dbReference type="FunFam" id="3.90.650.10:FF:000005">
    <property type="entry name" value="Phosphoribosylformylglycinamidine synthase"/>
    <property type="match status" value="1"/>
</dbReference>
<dbReference type="FunFam" id="3.90.650.10:FF:000002">
    <property type="entry name" value="Phosphoribosylformylglycinamidine synthase"/>
    <property type="match status" value="1"/>
</dbReference>
<dbReference type="Gene3D" id="3.90.650.10">
    <property type="entry name" value="PurM-like C-terminal domain"/>
    <property type="match status" value="2"/>
</dbReference>
<proteinExistence type="inferred from homology"/>
<dbReference type="AlphaFoldDB" id="A0A0D2LX83"/>
<feature type="domain" description="FGAR-AT PurM N-terminal-like" evidence="20">
    <location>
        <begin position="533"/>
        <end position="694"/>
    </location>
</feature>
<comment type="pathway">
    <text evidence="2">Purine metabolism; IMP biosynthesis via de novo pathway; 5-amino-1-(5-phospho-D-ribosyl)imidazole from N(2)-formyl-N(1)-(5-phospho-D-ribosyl)glycinamide: step 1/2.</text>
</comment>
<evidence type="ECO:0000256" key="3">
    <source>
        <dbReference type="ARBA" id="ARBA00008608"/>
    </source>
</evidence>
<dbReference type="STRING" id="945553.A0A0D2LX83"/>
<dbReference type="SUPFAM" id="SSF56042">
    <property type="entry name" value="PurM C-terminal domain-like"/>
    <property type="match status" value="2"/>
</dbReference>
<keyword evidence="22" id="KW-1185">Reference proteome</keyword>
<evidence type="ECO:0000256" key="9">
    <source>
        <dbReference type="ARBA" id="ARBA00022755"/>
    </source>
</evidence>
<keyword evidence="7" id="KW-0479">Metal-binding</keyword>
<dbReference type="FunFam" id="3.30.1330.10:FF:000005">
    <property type="entry name" value="Phosphoribosylformylglycinamidine synthase"/>
    <property type="match status" value="1"/>
</dbReference>
<dbReference type="CDD" id="cd02204">
    <property type="entry name" value="PurL_repeat2"/>
    <property type="match status" value="1"/>
</dbReference>
<evidence type="ECO:0000256" key="16">
    <source>
        <dbReference type="ARBA" id="ARBA00057317"/>
    </source>
</evidence>